<comment type="caution">
    <text evidence="2">The sequence shown here is derived from an EMBL/GenBank/DDBJ whole genome shotgun (WGS) entry which is preliminary data.</text>
</comment>
<keyword evidence="3" id="KW-1185">Reference proteome</keyword>
<feature type="compositionally biased region" description="Basic and acidic residues" evidence="1">
    <location>
        <begin position="8"/>
        <end position="33"/>
    </location>
</feature>
<dbReference type="AlphaFoldDB" id="A0A5B7IVL2"/>
<name>A0A5B7IVL2_PORTR</name>
<proteinExistence type="predicted"/>
<reference evidence="2 3" key="1">
    <citation type="submission" date="2019-05" db="EMBL/GenBank/DDBJ databases">
        <title>Another draft genome of Portunus trituberculatus and its Hox gene families provides insights of decapod evolution.</title>
        <authorList>
            <person name="Jeong J.-H."/>
            <person name="Song I."/>
            <person name="Kim S."/>
            <person name="Choi T."/>
            <person name="Kim D."/>
            <person name="Ryu S."/>
            <person name="Kim W."/>
        </authorList>
    </citation>
    <scope>NUCLEOTIDE SEQUENCE [LARGE SCALE GENOMIC DNA]</scope>
    <source>
        <tissue evidence="2">Muscle</tissue>
    </source>
</reference>
<dbReference type="EMBL" id="VSRR010071224">
    <property type="protein sequence ID" value="MPC86363.1"/>
    <property type="molecule type" value="Genomic_DNA"/>
</dbReference>
<protein>
    <submittedName>
        <fullName evidence="2">Uncharacterized protein</fullName>
    </submittedName>
</protein>
<dbReference type="Proteomes" id="UP000324222">
    <property type="component" value="Unassembled WGS sequence"/>
</dbReference>
<evidence type="ECO:0000313" key="3">
    <source>
        <dbReference type="Proteomes" id="UP000324222"/>
    </source>
</evidence>
<evidence type="ECO:0000256" key="1">
    <source>
        <dbReference type="SAM" id="MobiDB-lite"/>
    </source>
</evidence>
<sequence length="73" mass="8869">MTEAVWASHERRGARGEKDLRREEEENKKEGRSARRFMDALKEDMLRWFWHAGRRWKEECGEEERNGGDECTR</sequence>
<organism evidence="2 3">
    <name type="scientific">Portunus trituberculatus</name>
    <name type="common">Swimming crab</name>
    <name type="synonym">Neptunus trituberculatus</name>
    <dbReference type="NCBI Taxonomy" id="210409"/>
    <lineage>
        <taxon>Eukaryota</taxon>
        <taxon>Metazoa</taxon>
        <taxon>Ecdysozoa</taxon>
        <taxon>Arthropoda</taxon>
        <taxon>Crustacea</taxon>
        <taxon>Multicrustacea</taxon>
        <taxon>Malacostraca</taxon>
        <taxon>Eumalacostraca</taxon>
        <taxon>Eucarida</taxon>
        <taxon>Decapoda</taxon>
        <taxon>Pleocyemata</taxon>
        <taxon>Brachyura</taxon>
        <taxon>Eubrachyura</taxon>
        <taxon>Portunoidea</taxon>
        <taxon>Portunidae</taxon>
        <taxon>Portuninae</taxon>
        <taxon>Portunus</taxon>
    </lineage>
</organism>
<feature type="region of interest" description="Disordered" evidence="1">
    <location>
        <begin position="1"/>
        <end position="33"/>
    </location>
</feature>
<accession>A0A5B7IVL2</accession>
<evidence type="ECO:0000313" key="2">
    <source>
        <dbReference type="EMBL" id="MPC86363.1"/>
    </source>
</evidence>
<gene>
    <name evidence="2" type="ORF">E2C01_081188</name>
</gene>